<dbReference type="RefSeq" id="XP_033379094.1">
    <property type="nucleotide sequence ID" value="XM_033532711.1"/>
</dbReference>
<keyword evidence="2" id="KW-1185">Reference proteome</keyword>
<organism evidence="1 2">
    <name type="scientific">Aaosphaeria arxii CBS 175.79</name>
    <dbReference type="NCBI Taxonomy" id="1450172"/>
    <lineage>
        <taxon>Eukaryota</taxon>
        <taxon>Fungi</taxon>
        <taxon>Dikarya</taxon>
        <taxon>Ascomycota</taxon>
        <taxon>Pezizomycotina</taxon>
        <taxon>Dothideomycetes</taxon>
        <taxon>Pleosporomycetidae</taxon>
        <taxon>Pleosporales</taxon>
        <taxon>Pleosporales incertae sedis</taxon>
        <taxon>Aaosphaeria</taxon>
    </lineage>
</organism>
<dbReference type="PANTHER" id="PTHR42085">
    <property type="entry name" value="F-BOX DOMAIN-CONTAINING PROTEIN"/>
    <property type="match status" value="1"/>
</dbReference>
<protein>
    <recommendedName>
        <fullName evidence="3">F-box domain-containing protein</fullName>
    </recommendedName>
</protein>
<accession>A0A6A5XCC7</accession>
<proteinExistence type="predicted"/>
<sequence length="351" mass="41849">MAGPKLITLPSEIRNQILSELLCRTEILDPSEKAKARRLDIAILRVCKSLAEDGAEVLYRQNHFHFGKPPDVWEPRADKSFGKWLEIIGGKNIARLRKLDIQLKNLNWESHALYWGDCFVKLAFNASNLHHLRLHWFADVLNYRARDTLFSILRIVSHIRSLRLFAVYLLRWERQRHEAKTVLTSPPWSFGDAVFNALDYWQYERRLVVAEIRKRYPLQKVDELPKINWKSEIGEYRNFIIHFESSEDALVQTGEKADLSKYLSPFTRYFRHRHSLWREVQERKRSYPPVDFETLMDHLNFWDDEIRDLLREWKELKKLGYTQRYDLVIEKSKFLRTAGGSILERRIVLGE</sequence>
<reference evidence="1" key="1">
    <citation type="journal article" date="2020" name="Stud. Mycol.">
        <title>101 Dothideomycetes genomes: a test case for predicting lifestyles and emergence of pathogens.</title>
        <authorList>
            <person name="Haridas S."/>
            <person name="Albert R."/>
            <person name="Binder M."/>
            <person name="Bloem J."/>
            <person name="Labutti K."/>
            <person name="Salamov A."/>
            <person name="Andreopoulos B."/>
            <person name="Baker S."/>
            <person name="Barry K."/>
            <person name="Bills G."/>
            <person name="Bluhm B."/>
            <person name="Cannon C."/>
            <person name="Castanera R."/>
            <person name="Culley D."/>
            <person name="Daum C."/>
            <person name="Ezra D."/>
            <person name="Gonzalez J."/>
            <person name="Henrissat B."/>
            <person name="Kuo A."/>
            <person name="Liang C."/>
            <person name="Lipzen A."/>
            <person name="Lutzoni F."/>
            <person name="Magnuson J."/>
            <person name="Mondo S."/>
            <person name="Nolan M."/>
            <person name="Ohm R."/>
            <person name="Pangilinan J."/>
            <person name="Park H.-J."/>
            <person name="Ramirez L."/>
            <person name="Alfaro M."/>
            <person name="Sun H."/>
            <person name="Tritt A."/>
            <person name="Yoshinaga Y."/>
            <person name="Zwiers L.-H."/>
            <person name="Turgeon B."/>
            <person name="Goodwin S."/>
            <person name="Spatafora J."/>
            <person name="Crous P."/>
            <person name="Grigoriev I."/>
        </authorList>
    </citation>
    <scope>NUCLEOTIDE SEQUENCE</scope>
    <source>
        <strain evidence="1">CBS 175.79</strain>
    </source>
</reference>
<dbReference type="AlphaFoldDB" id="A0A6A5XCC7"/>
<dbReference type="PANTHER" id="PTHR42085:SF8">
    <property type="entry name" value="F-BOX DOMAIN-CONTAINING PROTEIN"/>
    <property type="match status" value="1"/>
</dbReference>
<name>A0A6A5XCC7_9PLEO</name>
<dbReference type="InterPro" id="IPR038883">
    <property type="entry name" value="AN11006-like"/>
</dbReference>
<dbReference type="Proteomes" id="UP000799778">
    <property type="component" value="Unassembled WGS sequence"/>
</dbReference>
<dbReference type="OrthoDB" id="3162524at2759"/>
<evidence type="ECO:0008006" key="3">
    <source>
        <dbReference type="Google" id="ProtNLM"/>
    </source>
</evidence>
<dbReference type="EMBL" id="ML978075">
    <property type="protein sequence ID" value="KAF2010755.1"/>
    <property type="molecule type" value="Genomic_DNA"/>
</dbReference>
<evidence type="ECO:0000313" key="1">
    <source>
        <dbReference type="EMBL" id="KAF2010755.1"/>
    </source>
</evidence>
<dbReference type="GeneID" id="54290108"/>
<gene>
    <name evidence="1" type="ORF">BU24DRAFT_471787</name>
</gene>
<evidence type="ECO:0000313" key="2">
    <source>
        <dbReference type="Proteomes" id="UP000799778"/>
    </source>
</evidence>